<dbReference type="Gene3D" id="3.10.20.90">
    <property type="entry name" value="Phosphatidylinositol 3-kinase Catalytic Subunit, Chain A, domain 1"/>
    <property type="match status" value="1"/>
</dbReference>
<dbReference type="InterPro" id="IPR019956">
    <property type="entry name" value="Ubiquitin_dom"/>
</dbReference>
<dbReference type="OrthoDB" id="428577at2759"/>
<reference evidence="3" key="1">
    <citation type="submission" date="2020-01" db="EMBL/GenBank/DDBJ databases">
        <authorList>
            <person name="Mishra B."/>
        </authorList>
    </citation>
    <scope>NUCLEOTIDE SEQUENCE [LARGE SCALE GENOMIC DNA]</scope>
</reference>
<name>A0A6D2HZB3_9BRAS</name>
<evidence type="ECO:0000313" key="3">
    <source>
        <dbReference type="EMBL" id="CAA7018504.1"/>
    </source>
</evidence>
<feature type="domain" description="Ubiquitin-like" evidence="2">
    <location>
        <begin position="84"/>
        <end position="156"/>
    </location>
</feature>
<gene>
    <name evidence="3" type="ORF">MERR_LOCUS5739</name>
</gene>
<dbReference type="AlphaFoldDB" id="A0A6D2HZB3"/>
<dbReference type="InterPro" id="IPR050158">
    <property type="entry name" value="Ubiquitin_ubiquitin-like"/>
</dbReference>
<dbReference type="PROSITE" id="PS50053">
    <property type="entry name" value="UBIQUITIN_2"/>
    <property type="match status" value="1"/>
</dbReference>
<accession>A0A6D2HZB3</accession>
<dbReference type="InterPro" id="IPR000626">
    <property type="entry name" value="Ubiquitin-like_dom"/>
</dbReference>
<dbReference type="EMBL" id="CACVBM020000388">
    <property type="protein sequence ID" value="CAA7018504.1"/>
    <property type="molecule type" value="Genomic_DNA"/>
</dbReference>
<dbReference type="SMART" id="SM00213">
    <property type="entry name" value="UBQ"/>
    <property type="match status" value="1"/>
</dbReference>
<dbReference type="PRINTS" id="PR00348">
    <property type="entry name" value="UBIQUITIN"/>
</dbReference>
<evidence type="ECO:0000313" key="4">
    <source>
        <dbReference type="Proteomes" id="UP000467841"/>
    </source>
</evidence>
<proteinExistence type="predicted"/>
<dbReference type="SUPFAM" id="SSF54236">
    <property type="entry name" value="Ubiquitin-like"/>
    <property type="match status" value="1"/>
</dbReference>
<dbReference type="PANTHER" id="PTHR10666">
    <property type="entry name" value="UBIQUITIN"/>
    <property type="match status" value="1"/>
</dbReference>
<organism evidence="3 4">
    <name type="scientific">Microthlaspi erraticum</name>
    <dbReference type="NCBI Taxonomy" id="1685480"/>
    <lineage>
        <taxon>Eukaryota</taxon>
        <taxon>Viridiplantae</taxon>
        <taxon>Streptophyta</taxon>
        <taxon>Embryophyta</taxon>
        <taxon>Tracheophyta</taxon>
        <taxon>Spermatophyta</taxon>
        <taxon>Magnoliopsida</taxon>
        <taxon>eudicotyledons</taxon>
        <taxon>Gunneridae</taxon>
        <taxon>Pentapetalae</taxon>
        <taxon>rosids</taxon>
        <taxon>malvids</taxon>
        <taxon>Brassicales</taxon>
        <taxon>Brassicaceae</taxon>
        <taxon>Coluteocarpeae</taxon>
        <taxon>Microthlaspi</taxon>
    </lineage>
</organism>
<keyword evidence="1" id="KW-1017">Isopeptide bond</keyword>
<comment type="caution">
    <text evidence="3">The sequence shown here is derived from an EMBL/GenBank/DDBJ whole genome shotgun (WGS) entry which is preliminary data.</text>
</comment>
<dbReference type="Proteomes" id="UP000467841">
    <property type="component" value="Unassembled WGS sequence"/>
</dbReference>
<evidence type="ECO:0000256" key="1">
    <source>
        <dbReference type="ARBA" id="ARBA00022499"/>
    </source>
</evidence>
<dbReference type="GO" id="GO:0003729">
    <property type="term" value="F:mRNA binding"/>
    <property type="evidence" value="ECO:0007669"/>
    <property type="project" value="UniProtKB-ARBA"/>
</dbReference>
<dbReference type="InterPro" id="IPR029071">
    <property type="entry name" value="Ubiquitin-like_domsf"/>
</dbReference>
<keyword evidence="4" id="KW-1185">Reference proteome</keyword>
<dbReference type="Pfam" id="PF00240">
    <property type="entry name" value="ubiquitin"/>
    <property type="match status" value="1"/>
</dbReference>
<evidence type="ECO:0000259" key="2">
    <source>
        <dbReference type="PROSITE" id="PS50053"/>
    </source>
</evidence>
<sequence length="156" mass="17722">MQSSIKIVDGKTTINLQVDSSETIDLKINEDLRHGKVTQISKKTVDGKTTINLLVDSFTTIDLKIGEDQIRRDPQPDVRHSEVIWIFIKTLTGKFIPVEVDILDTIQNVKVKIQDKEGILSEKQELLFGSKQLEDDLTVGDYDIHKDSTIHLVQRL</sequence>
<protein>
    <recommendedName>
        <fullName evidence="2">Ubiquitin-like domain-containing protein</fullName>
    </recommendedName>
</protein>